<dbReference type="InterPro" id="IPR001638">
    <property type="entry name" value="Solute-binding_3/MltF_N"/>
</dbReference>
<dbReference type="SMART" id="SM00062">
    <property type="entry name" value="PBPb"/>
    <property type="match status" value="1"/>
</dbReference>
<comment type="subcellular location">
    <subcellularLocation>
        <location evidence="1">Cell envelope</location>
    </subcellularLocation>
</comment>
<proteinExistence type="predicted"/>
<dbReference type="GO" id="GO:0030313">
    <property type="term" value="C:cell envelope"/>
    <property type="evidence" value="ECO:0007669"/>
    <property type="project" value="UniProtKB-SubCell"/>
</dbReference>
<dbReference type="PROSITE" id="PS51257">
    <property type="entry name" value="PROKAR_LIPOPROTEIN"/>
    <property type="match status" value="1"/>
</dbReference>
<evidence type="ECO:0000256" key="1">
    <source>
        <dbReference type="ARBA" id="ARBA00004196"/>
    </source>
</evidence>
<gene>
    <name evidence="4" type="ORF">NOCA2360066</name>
</gene>
<keyword evidence="2" id="KW-0732">Signal</keyword>
<dbReference type="SUPFAM" id="SSF53850">
    <property type="entry name" value="Periplasmic binding protein-like II"/>
    <property type="match status" value="1"/>
</dbReference>
<sequence>MVIVRRIAAPLTSVLFAVLLTAGCGDSDPVDAGEDQTTTPAGETGTPNELTALLPQAIQDAGAITLGNAPPYPPFSLVDGDEHSGIDIELGDAIGEALGVDIKWEFMQWEQMQPAIDTGRIDASISGNSDLEELHESDWFVDYLANGPVFITLAEVAEERGFETETDMCGQKVSTETSATQYDDHLMEFSDEKCVAAGLDPIEIVNATADTDHFTNLRTGRSVAALQPYSNAAYRVTELEPGVYKIIGSIFKETRGGIQVDKANGELKDALVAGLRAVMASGKYQEILDKYGMGDGALDDVSVNLEPVG</sequence>
<organism evidence="4">
    <name type="scientific">metagenome</name>
    <dbReference type="NCBI Taxonomy" id="256318"/>
    <lineage>
        <taxon>unclassified sequences</taxon>
        <taxon>metagenomes</taxon>
    </lineage>
</organism>
<dbReference type="EMBL" id="CZKA01000030">
    <property type="protein sequence ID" value="CUR56806.1"/>
    <property type="molecule type" value="Genomic_DNA"/>
</dbReference>
<evidence type="ECO:0000256" key="2">
    <source>
        <dbReference type="ARBA" id="ARBA00022729"/>
    </source>
</evidence>
<feature type="domain" description="Solute-binding protein family 3/N-terminal" evidence="3">
    <location>
        <begin position="63"/>
        <end position="295"/>
    </location>
</feature>
<name>A0A2P2C484_9ZZZZ</name>
<reference evidence="4" key="1">
    <citation type="submission" date="2015-08" db="EMBL/GenBank/DDBJ databases">
        <authorList>
            <person name="Babu N.S."/>
            <person name="Beckwith C.J."/>
            <person name="Beseler K.G."/>
            <person name="Brison A."/>
            <person name="Carone J.V."/>
            <person name="Caskin T.P."/>
            <person name="Diamond M."/>
            <person name="Durham M.E."/>
            <person name="Foxe J.M."/>
            <person name="Go M."/>
            <person name="Henderson B.A."/>
            <person name="Jones I.B."/>
            <person name="McGettigan J.A."/>
            <person name="Micheletti S.J."/>
            <person name="Nasrallah M.E."/>
            <person name="Ortiz D."/>
            <person name="Piller C.R."/>
            <person name="Privatt S.R."/>
            <person name="Schneider S.L."/>
            <person name="Sharp S."/>
            <person name="Smith T.C."/>
            <person name="Stanton J.D."/>
            <person name="Ullery H.E."/>
            <person name="Wilson R.J."/>
            <person name="Serrano M.G."/>
            <person name="Buck G."/>
            <person name="Lee V."/>
            <person name="Wang Y."/>
            <person name="Carvalho R."/>
            <person name="Voegtly L."/>
            <person name="Shi R."/>
            <person name="Duckworth R."/>
            <person name="Johnson A."/>
            <person name="Loviza R."/>
            <person name="Walstead R."/>
            <person name="Shah Z."/>
            <person name="Kiflezghi M."/>
            <person name="Wade K."/>
            <person name="Ball S.L."/>
            <person name="Bradley K.W."/>
            <person name="Asai D.J."/>
            <person name="Bowman C.A."/>
            <person name="Russell D.A."/>
            <person name="Pope W.H."/>
            <person name="Jacobs-Sera D."/>
            <person name="Hendrix R.W."/>
            <person name="Hatfull G.F."/>
        </authorList>
    </citation>
    <scope>NUCLEOTIDE SEQUENCE</scope>
</reference>
<dbReference type="PROSITE" id="PS01039">
    <property type="entry name" value="SBP_BACTERIAL_3"/>
    <property type="match status" value="1"/>
</dbReference>
<dbReference type="Pfam" id="PF00497">
    <property type="entry name" value="SBP_bac_3"/>
    <property type="match status" value="1"/>
</dbReference>
<protein>
    <submittedName>
        <fullName evidence="4">Putative Periplasmic component of amino acid ABC-type transporter/signal transduction system</fullName>
    </submittedName>
</protein>
<evidence type="ECO:0000313" key="4">
    <source>
        <dbReference type="EMBL" id="CUR56806.1"/>
    </source>
</evidence>
<evidence type="ECO:0000259" key="3">
    <source>
        <dbReference type="SMART" id="SM00062"/>
    </source>
</evidence>
<dbReference type="Gene3D" id="3.40.190.10">
    <property type="entry name" value="Periplasmic binding protein-like II"/>
    <property type="match status" value="2"/>
</dbReference>
<accession>A0A2P2C484</accession>
<dbReference type="PANTHER" id="PTHR35936">
    <property type="entry name" value="MEMBRANE-BOUND LYTIC MUREIN TRANSGLYCOSYLASE F"/>
    <property type="match status" value="1"/>
</dbReference>
<dbReference type="PANTHER" id="PTHR35936:SF17">
    <property type="entry name" value="ARGININE-BINDING EXTRACELLULAR PROTEIN ARTP"/>
    <property type="match status" value="1"/>
</dbReference>
<dbReference type="AlphaFoldDB" id="A0A2P2C484"/>
<dbReference type="InterPro" id="IPR018313">
    <property type="entry name" value="SBP_3_CS"/>
</dbReference>